<dbReference type="Pfam" id="PF14289">
    <property type="entry name" value="DUF4369"/>
    <property type="match status" value="1"/>
</dbReference>
<dbReference type="PANTHER" id="PTHR42852:SF6">
    <property type="entry name" value="THIOL:DISULFIDE INTERCHANGE PROTEIN DSBE"/>
    <property type="match status" value="1"/>
</dbReference>
<dbReference type="RefSeq" id="WP_379047725.1">
    <property type="nucleotide sequence ID" value="NZ_JBHSKW010000068.1"/>
</dbReference>
<dbReference type="Proteomes" id="UP001597546">
    <property type="component" value="Unassembled WGS sequence"/>
</dbReference>
<sequence length="373" mass="41822">MRKQFFLALFGLVLIFNNCTNKKEFIINGKLSNIGDAKKVYLLVLDNLGQMKPVDSTFLDENHEFTLKAKSENPEFYQVAIGQRGYFVIGEIGDEIELIADLSSAASVYQLEGSEEAEKITEYNKITSYYSQKNGELAEKYSKLIASAPGKKDALIAAYTEKSEEIAEPFLKKSFEFIDKNSKSLTAFFAANIITGVKHDAYENKLIAYSKQAKENFPNNQSIQTFAKQMEMAEKVAVGQIAPEITAQGTDGKIIKLSDFKGKYVLIDFWASWCAPCRQENPNLVASFNKFKSKNFTVLGFSLDEDKAAWEKAIKSDKLDWAQVSELKQWDSPTALLYNVSAIPSSFLIDPSGNIIAKNLRGEKLNDFLNKTL</sequence>
<keyword evidence="7" id="KW-1185">Reference proteome</keyword>
<gene>
    <name evidence="6" type="ORF">ACFSSE_11210</name>
</gene>
<organism evidence="6 7">
    <name type="scientific">Pedobacter alpinus</name>
    <dbReference type="NCBI Taxonomy" id="1590643"/>
    <lineage>
        <taxon>Bacteria</taxon>
        <taxon>Pseudomonadati</taxon>
        <taxon>Bacteroidota</taxon>
        <taxon>Sphingobacteriia</taxon>
        <taxon>Sphingobacteriales</taxon>
        <taxon>Sphingobacteriaceae</taxon>
        <taxon>Pedobacter</taxon>
    </lineage>
</organism>
<evidence type="ECO:0000259" key="5">
    <source>
        <dbReference type="PROSITE" id="PS51352"/>
    </source>
</evidence>
<proteinExistence type="predicted"/>
<comment type="caution">
    <text evidence="6">The sequence shown here is derived from an EMBL/GenBank/DDBJ whole genome shotgun (WGS) entry which is preliminary data.</text>
</comment>
<evidence type="ECO:0000256" key="2">
    <source>
        <dbReference type="ARBA" id="ARBA00022748"/>
    </source>
</evidence>
<evidence type="ECO:0000256" key="1">
    <source>
        <dbReference type="ARBA" id="ARBA00004196"/>
    </source>
</evidence>
<dbReference type="CDD" id="cd02966">
    <property type="entry name" value="TlpA_like_family"/>
    <property type="match status" value="1"/>
</dbReference>
<dbReference type="InterPro" id="IPR036249">
    <property type="entry name" value="Thioredoxin-like_sf"/>
</dbReference>
<dbReference type="InterPro" id="IPR025380">
    <property type="entry name" value="DUF4369"/>
</dbReference>
<name>A0ABW5TT55_9SPHI</name>
<dbReference type="InterPro" id="IPR000866">
    <property type="entry name" value="AhpC/TSA"/>
</dbReference>
<dbReference type="InterPro" id="IPR013766">
    <property type="entry name" value="Thioredoxin_domain"/>
</dbReference>
<reference evidence="7" key="1">
    <citation type="journal article" date="2019" name="Int. J. Syst. Evol. Microbiol.">
        <title>The Global Catalogue of Microorganisms (GCM) 10K type strain sequencing project: providing services to taxonomists for standard genome sequencing and annotation.</title>
        <authorList>
            <consortium name="The Broad Institute Genomics Platform"/>
            <consortium name="The Broad Institute Genome Sequencing Center for Infectious Disease"/>
            <person name="Wu L."/>
            <person name="Ma J."/>
        </authorList>
    </citation>
    <scope>NUCLEOTIDE SEQUENCE [LARGE SCALE GENOMIC DNA]</scope>
    <source>
        <strain evidence="7">KCTC 42456</strain>
    </source>
</reference>
<keyword evidence="3" id="KW-1015">Disulfide bond</keyword>
<dbReference type="PROSITE" id="PS51352">
    <property type="entry name" value="THIOREDOXIN_2"/>
    <property type="match status" value="1"/>
</dbReference>
<keyword evidence="4" id="KW-0676">Redox-active center</keyword>
<dbReference type="PROSITE" id="PS00194">
    <property type="entry name" value="THIOREDOXIN_1"/>
    <property type="match status" value="1"/>
</dbReference>
<evidence type="ECO:0000256" key="3">
    <source>
        <dbReference type="ARBA" id="ARBA00023157"/>
    </source>
</evidence>
<dbReference type="InterPro" id="IPR050553">
    <property type="entry name" value="Thioredoxin_ResA/DsbE_sf"/>
</dbReference>
<dbReference type="EMBL" id="JBHULV010000038">
    <property type="protein sequence ID" value="MFD2732271.1"/>
    <property type="molecule type" value="Genomic_DNA"/>
</dbReference>
<evidence type="ECO:0000313" key="6">
    <source>
        <dbReference type="EMBL" id="MFD2732271.1"/>
    </source>
</evidence>
<dbReference type="SUPFAM" id="SSF52833">
    <property type="entry name" value="Thioredoxin-like"/>
    <property type="match status" value="1"/>
</dbReference>
<keyword evidence="2" id="KW-0201">Cytochrome c-type biogenesis</keyword>
<dbReference type="Pfam" id="PF00578">
    <property type="entry name" value="AhpC-TSA"/>
    <property type="match status" value="1"/>
</dbReference>
<feature type="domain" description="Thioredoxin" evidence="5">
    <location>
        <begin position="236"/>
        <end position="373"/>
    </location>
</feature>
<protein>
    <submittedName>
        <fullName evidence="6">Redoxin domain-containing protein</fullName>
    </submittedName>
</protein>
<accession>A0ABW5TT55</accession>
<evidence type="ECO:0000313" key="7">
    <source>
        <dbReference type="Proteomes" id="UP001597546"/>
    </source>
</evidence>
<dbReference type="InterPro" id="IPR017937">
    <property type="entry name" value="Thioredoxin_CS"/>
</dbReference>
<dbReference type="Gene3D" id="3.40.30.10">
    <property type="entry name" value="Glutaredoxin"/>
    <property type="match status" value="1"/>
</dbReference>
<dbReference type="PANTHER" id="PTHR42852">
    <property type="entry name" value="THIOL:DISULFIDE INTERCHANGE PROTEIN DSBE"/>
    <property type="match status" value="1"/>
</dbReference>
<evidence type="ECO:0000256" key="4">
    <source>
        <dbReference type="ARBA" id="ARBA00023284"/>
    </source>
</evidence>
<comment type="subcellular location">
    <subcellularLocation>
        <location evidence="1">Cell envelope</location>
    </subcellularLocation>
</comment>